<name>A0A0E9PJV4_ANGAN</name>
<organism evidence="1">
    <name type="scientific">Anguilla anguilla</name>
    <name type="common">European freshwater eel</name>
    <name type="synonym">Muraena anguilla</name>
    <dbReference type="NCBI Taxonomy" id="7936"/>
    <lineage>
        <taxon>Eukaryota</taxon>
        <taxon>Metazoa</taxon>
        <taxon>Chordata</taxon>
        <taxon>Craniata</taxon>
        <taxon>Vertebrata</taxon>
        <taxon>Euteleostomi</taxon>
        <taxon>Actinopterygii</taxon>
        <taxon>Neopterygii</taxon>
        <taxon>Teleostei</taxon>
        <taxon>Anguilliformes</taxon>
        <taxon>Anguillidae</taxon>
        <taxon>Anguilla</taxon>
    </lineage>
</organism>
<accession>A0A0E9PJV4</accession>
<sequence length="18" mass="2018">MVTTNNKLNRVSPFGNLL</sequence>
<reference evidence="1" key="1">
    <citation type="submission" date="2014-11" db="EMBL/GenBank/DDBJ databases">
        <authorList>
            <person name="Amaro Gonzalez C."/>
        </authorList>
    </citation>
    <scope>NUCLEOTIDE SEQUENCE</scope>
</reference>
<proteinExistence type="predicted"/>
<dbReference type="AlphaFoldDB" id="A0A0E9PJV4"/>
<evidence type="ECO:0000313" key="1">
    <source>
        <dbReference type="EMBL" id="JAH04582.1"/>
    </source>
</evidence>
<protein>
    <submittedName>
        <fullName evidence="1">Uncharacterized protein</fullName>
    </submittedName>
</protein>
<reference evidence="1" key="2">
    <citation type="journal article" date="2015" name="Fish Shellfish Immunol.">
        <title>Early steps in the European eel (Anguilla anguilla)-Vibrio vulnificus interaction in the gills: Role of the RtxA13 toxin.</title>
        <authorList>
            <person name="Callol A."/>
            <person name="Pajuelo D."/>
            <person name="Ebbesson L."/>
            <person name="Teles M."/>
            <person name="MacKenzie S."/>
            <person name="Amaro C."/>
        </authorList>
    </citation>
    <scope>NUCLEOTIDE SEQUENCE</scope>
</reference>
<dbReference type="EMBL" id="GBXM01103995">
    <property type="protein sequence ID" value="JAH04582.1"/>
    <property type="molecule type" value="Transcribed_RNA"/>
</dbReference>